<evidence type="ECO:0000313" key="2">
    <source>
        <dbReference type="EMBL" id="QQB37972.1"/>
    </source>
</evidence>
<organism evidence="2 3">
    <name type="scientific">Achromobacter deleyi</name>
    <dbReference type="NCBI Taxonomy" id="1353891"/>
    <lineage>
        <taxon>Bacteria</taxon>
        <taxon>Pseudomonadati</taxon>
        <taxon>Pseudomonadota</taxon>
        <taxon>Betaproteobacteria</taxon>
        <taxon>Burkholderiales</taxon>
        <taxon>Alcaligenaceae</taxon>
        <taxon>Achromobacter</taxon>
    </lineage>
</organism>
<evidence type="ECO:0000256" key="1">
    <source>
        <dbReference type="SAM" id="Coils"/>
    </source>
</evidence>
<dbReference type="RefSeq" id="WP_198487381.1">
    <property type="nucleotide sequence ID" value="NZ_CP065997.1"/>
</dbReference>
<dbReference type="AlphaFoldDB" id="A0A7T4E5X9"/>
<evidence type="ECO:0008006" key="4">
    <source>
        <dbReference type="Google" id="ProtNLM"/>
    </source>
</evidence>
<protein>
    <recommendedName>
        <fullName evidence="4">Replicative helicase inhibitor G39P N-terminal domain-containing protein</fullName>
    </recommendedName>
</protein>
<proteinExistence type="predicted"/>
<dbReference type="Gene3D" id="1.10.8.200">
    <property type="entry name" value="Replisome organizer (g39p helicase loader/inhibitor protein)"/>
    <property type="match status" value="1"/>
</dbReference>
<accession>A0A7T4E5X9</accession>
<keyword evidence="1" id="KW-0175">Coiled coil</keyword>
<gene>
    <name evidence="2" type="ORF">I6I07_15925</name>
</gene>
<feature type="coiled-coil region" evidence="1">
    <location>
        <begin position="215"/>
        <end position="246"/>
    </location>
</feature>
<dbReference type="Proteomes" id="UP000595231">
    <property type="component" value="Chromosome"/>
</dbReference>
<sequence length="249" mass="26949">MQPNDNDAFGKRLAGVFEVYNRTRPSAEAMAVWWRILQPFPLDAVSRALGTYTRTEPKFPPTPAQILELLGQGAGDSRLTADEAWPVALASQDEAETVVWTAEIAQAFAACRPVLDAGDDVGARMAFRAAYERLVAAARMEGKPAAWTVSLGFNAERRAVALERAVHLGQLSAPAIEHLLPAPAEVTPDDQAAAENIARLKQMLANAMSPAEKRAKQREQLAAAERERLDRLKAQASAKVEQLQKGAAA</sequence>
<evidence type="ECO:0000313" key="3">
    <source>
        <dbReference type="Proteomes" id="UP000595231"/>
    </source>
</evidence>
<reference evidence="2 3" key="1">
    <citation type="submission" date="2020-12" db="EMBL/GenBank/DDBJ databases">
        <title>FDA dAtabase for Regulatory Grade micrObial Sequences (FDA-ARGOS): Supporting development and validation of Infectious Disease Dx tests.</title>
        <authorList>
            <person name="Sproer C."/>
            <person name="Gronow S."/>
            <person name="Severitt S."/>
            <person name="Schroder I."/>
            <person name="Tallon L."/>
            <person name="Sadzewicz L."/>
            <person name="Zhao X."/>
            <person name="Boylan J."/>
            <person name="Ott S."/>
            <person name="Bowen H."/>
            <person name="Vavikolanu K."/>
            <person name="Mehta A."/>
            <person name="Aluvathingal J."/>
            <person name="Nadendla S."/>
            <person name="Lowell S."/>
            <person name="Myers T."/>
            <person name="Yan Y."/>
            <person name="Sichtig H."/>
        </authorList>
    </citation>
    <scope>NUCLEOTIDE SEQUENCE [LARGE SCALE GENOMIC DNA]</scope>
    <source>
        <strain evidence="2 3">FDAARGOS_1050</strain>
    </source>
</reference>
<dbReference type="EMBL" id="CP065997">
    <property type="protein sequence ID" value="QQB37972.1"/>
    <property type="molecule type" value="Genomic_DNA"/>
</dbReference>
<name>A0A7T4E5X9_9BURK</name>